<keyword evidence="2" id="KW-1185">Reference proteome</keyword>
<evidence type="ECO:0000313" key="2">
    <source>
        <dbReference type="Proteomes" id="UP001221898"/>
    </source>
</evidence>
<dbReference type="PROSITE" id="PS51257">
    <property type="entry name" value="PROKAR_LIPOPROTEIN"/>
    <property type="match status" value="1"/>
</dbReference>
<accession>A0AAD7R8P9</accession>
<protein>
    <submittedName>
        <fullName evidence="1">Uncharacterized protein</fullName>
    </submittedName>
</protein>
<name>A0AAD7R8P9_9TELE</name>
<organism evidence="1 2">
    <name type="scientific">Aldrovandia affinis</name>
    <dbReference type="NCBI Taxonomy" id="143900"/>
    <lineage>
        <taxon>Eukaryota</taxon>
        <taxon>Metazoa</taxon>
        <taxon>Chordata</taxon>
        <taxon>Craniata</taxon>
        <taxon>Vertebrata</taxon>
        <taxon>Euteleostomi</taxon>
        <taxon>Actinopterygii</taxon>
        <taxon>Neopterygii</taxon>
        <taxon>Teleostei</taxon>
        <taxon>Notacanthiformes</taxon>
        <taxon>Halosauridae</taxon>
        <taxon>Aldrovandia</taxon>
    </lineage>
</organism>
<dbReference type="Proteomes" id="UP001221898">
    <property type="component" value="Unassembled WGS sequence"/>
</dbReference>
<dbReference type="EMBL" id="JAINUG010000429">
    <property type="protein sequence ID" value="KAJ8371800.1"/>
    <property type="molecule type" value="Genomic_DNA"/>
</dbReference>
<gene>
    <name evidence="1" type="ORF">AAFF_G00299780</name>
</gene>
<dbReference type="AlphaFoldDB" id="A0AAD7R8P9"/>
<sequence>MRGAVLECAAGLWGGAAPGPAGCACFRSCPHSAHIPPLLRKQGLPCPHSMVPDVSVLPRPQTARQDCSKTPQVMLFSTFISFTLKKAFGFLAFGTGATDTVTHR</sequence>
<evidence type="ECO:0000313" key="1">
    <source>
        <dbReference type="EMBL" id="KAJ8371800.1"/>
    </source>
</evidence>
<reference evidence="1" key="1">
    <citation type="journal article" date="2023" name="Science">
        <title>Genome structures resolve the early diversification of teleost fishes.</title>
        <authorList>
            <person name="Parey E."/>
            <person name="Louis A."/>
            <person name="Montfort J."/>
            <person name="Bouchez O."/>
            <person name="Roques C."/>
            <person name="Iampietro C."/>
            <person name="Lluch J."/>
            <person name="Castinel A."/>
            <person name="Donnadieu C."/>
            <person name="Desvignes T."/>
            <person name="Floi Bucao C."/>
            <person name="Jouanno E."/>
            <person name="Wen M."/>
            <person name="Mejri S."/>
            <person name="Dirks R."/>
            <person name="Jansen H."/>
            <person name="Henkel C."/>
            <person name="Chen W.J."/>
            <person name="Zahm M."/>
            <person name="Cabau C."/>
            <person name="Klopp C."/>
            <person name="Thompson A.W."/>
            <person name="Robinson-Rechavi M."/>
            <person name="Braasch I."/>
            <person name="Lecointre G."/>
            <person name="Bobe J."/>
            <person name="Postlethwait J.H."/>
            <person name="Berthelot C."/>
            <person name="Roest Crollius H."/>
            <person name="Guiguen Y."/>
        </authorList>
    </citation>
    <scope>NUCLEOTIDE SEQUENCE</scope>
    <source>
        <strain evidence="1">NC1722</strain>
    </source>
</reference>
<comment type="caution">
    <text evidence="1">The sequence shown here is derived from an EMBL/GenBank/DDBJ whole genome shotgun (WGS) entry which is preliminary data.</text>
</comment>
<proteinExistence type="predicted"/>